<reference evidence="12 13" key="1">
    <citation type="journal article" date="2024" name="Nat. Commun.">
        <title>Phylogenomics reveals the evolutionary origins of lichenization in chlorophyte algae.</title>
        <authorList>
            <person name="Puginier C."/>
            <person name="Libourel C."/>
            <person name="Otte J."/>
            <person name="Skaloud P."/>
            <person name="Haon M."/>
            <person name="Grisel S."/>
            <person name="Petersen M."/>
            <person name="Berrin J.G."/>
            <person name="Delaux P.M."/>
            <person name="Dal Grande F."/>
            <person name="Keller J."/>
        </authorList>
    </citation>
    <scope>NUCLEOTIDE SEQUENCE [LARGE SCALE GENOMIC DNA]</scope>
    <source>
        <strain evidence="12 13">SAG 245.80</strain>
    </source>
</reference>
<comment type="similarity">
    <text evidence="4">Belongs to the purine/pyrimidine phosphoribosyltransferase family.</text>
</comment>
<sequence>MLEERRRHISESIRQVPDFPKKGILFHDVTTLLLDPKAFQYSIDDLAERYKGKGIDAIAGFEARGFIWGAPLALALHCGFVPLRKPGKLPGETIRASYSLEYGEDVIEMHVGAVQAGQRVLLVDDLIATGGTMGAGIKLMQKVGAEVVECAVVIEMPDLGGRKKLGDVPLYAQVQKDGE</sequence>
<evidence type="ECO:0000256" key="6">
    <source>
        <dbReference type="ARBA" id="ARBA00011893"/>
    </source>
</evidence>
<evidence type="ECO:0000256" key="9">
    <source>
        <dbReference type="ARBA" id="ARBA00022679"/>
    </source>
</evidence>
<dbReference type="EMBL" id="JALJOU010000005">
    <property type="protein sequence ID" value="KAK9843731.1"/>
    <property type="molecule type" value="Genomic_DNA"/>
</dbReference>
<evidence type="ECO:0000256" key="3">
    <source>
        <dbReference type="ARBA" id="ARBA00004659"/>
    </source>
</evidence>
<evidence type="ECO:0000313" key="13">
    <source>
        <dbReference type="Proteomes" id="UP001445335"/>
    </source>
</evidence>
<evidence type="ECO:0000259" key="11">
    <source>
        <dbReference type="Pfam" id="PF00156"/>
    </source>
</evidence>
<dbReference type="Pfam" id="PF00156">
    <property type="entry name" value="Pribosyltran"/>
    <property type="match status" value="1"/>
</dbReference>
<dbReference type="GO" id="GO:0006168">
    <property type="term" value="P:adenine salvage"/>
    <property type="evidence" value="ECO:0007669"/>
    <property type="project" value="InterPro"/>
</dbReference>
<evidence type="ECO:0000256" key="10">
    <source>
        <dbReference type="ARBA" id="ARBA00022726"/>
    </source>
</evidence>
<dbReference type="GO" id="GO:0005829">
    <property type="term" value="C:cytosol"/>
    <property type="evidence" value="ECO:0007669"/>
    <property type="project" value="TreeGrafter"/>
</dbReference>
<dbReference type="InterPro" id="IPR000836">
    <property type="entry name" value="PRTase_dom"/>
</dbReference>
<evidence type="ECO:0000256" key="4">
    <source>
        <dbReference type="ARBA" id="ARBA00008391"/>
    </source>
</evidence>
<dbReference type="GO" id="GO:0006166">
    <property type="term" value="P:purine ribonucleoside salvage"/>
    <property type="evidence" value="ECO:0007669"/>
    <property type="project" value="UniProtKB-KW"/>
</dbReference>
<dbReference type="HAMAP" id="MF_00004">
    <property type="entry name" value="Aden_phosphoribosyltr"/>
    <property type="match status" value="1"/>
</dbReference>
<dbReference type="Proteomes" id="UP001445335">
    <property type="component" value="Unassembled WGS sequence"/>
</dbReference>
<comment type="caution">
    <text evidence="12">The sequence shown here is derived from an EMBL/GenBank/DDBJ whole genome shotgun (WGS) entry which is preliminary data.</text>
</comment>
<evidence type="ECO:0000256" key="5">
    <source>
        <dbReference type="ARBA" id="ARBA00011738"/>
    </source>
</evidence>
<dbReference type="NCBIfam" id="NF002636">
    <property type="entry name" value="PRK02304.1-5"/>
    <property type="match status" value="1"/>
</dbReference>
<proteinExistence type="inferred from homology"/>
<keyword evidence="8" id="KW-0328">Glycosyltransferase</keyword>
<keyword evidence="13" id="KW-1185">Reference proteome</keyword>
<keyword evidence="10" id="KW-0660">Purine salvage</keyword>
<keyword evidence="9" id="KW-0808">Transferase</keyword>
<dbReference type="InterPro" id="IPR029057">
    <property type="entry name" value="PRTase-like"/>
</dbReference>
<dbReference type="NCBIfam" id="NF002634">
    <property type="entry name" value="PRK02304.1-3"/>
    <property type="match status" value="1"/>
</dbReference>
<dbReference type="PANTHER" id="PTHR11776">
    <property type="entry name" value="ADENINE PHOSPHORIBOSYLTRANSFERASE"/>
    <property type="match status" value="1"/>
</dbReference>
<feature type="domain" description="Phosphoribosyltransferase" evidence="11">
    <location>
        <begin position="40"/>
        <end position="160"/>
    </location>
</feature>
<evidence type="ECO:0000256" key="7">
    <source>
        <dbReference type="ARBA" id="ARBA00022490"/>
    </source>
</evidence>
<dbReference type="InterPro" id="IPR005764">
    <property type="entry name" value="Ade_phspho_trans"/>
</dbReference>
<protein>
    <recommendedName>
        <fullName evidence="6">adenine phosphoribosyltransferase</fullName>
        <ecNumber evidence="6">2.4.2.7</ecNumber>
    </recommendedName>
</protein>
<comment type="catalytic activity">
    <reaction evidence="1">
        <text>AMP + diphosphate = 5-phospho-alpha-D-ribose 1-diphosphate + adenine</text>
        <dbReference type="Rhea" id="RHEA:16609"/>
        <dbReference type="ChEBI" id="CHEBI:16708"/>
        <dbReference type="ChEBI" id="CHEBI:33019"/>
        <dbReference type="ChEBI" id="CHEBI:58017"/>
        <dbReference type="ChEBI" id="CHEBI:456215"/>
        <dbReference type="EC" id="2.4.2.7"/>
    </reaction>
</comment>
<comment type="subunit">
    <text evidence="5">Homodimer.</text>
</comment>
<comment type="pathway">
    <text evidence="3">Purine metabolism; AMP biosynthesis via salvage pathway; AMP from adenine: step 1/1.</text>
</comment>
<dbReference type="SUPFAM" id="SSF53271">
    <property type="entry name" value="PRTase-like"/>
    <property type="match status" value="1"/>
</dbReference>
<dbReference type="InterPro" id="IPR050120">
    <property type="entry name" value="Adenine_PRTase"/>
</dbReference>
<name>A0AAW1SDQ9_9CHLO</name>
<dbReference type="FunFam" id="3.40.50.2020:FF:000021">
    <property type="entry name" value="Adenine phosphoribosyltransferase"/>
    <property type="match status" value="1"/>
</dbReference>
<dbReference type="AlphaFoldDB" id="A0AAW1SDQ9"/>
<comment type="subcellular location">
    <subcellularLocation>
        <location evidence="2">Cytoplasm</location>
    </subcellularLocation>
</comment>
<evidence type="ECO:0000313" key="12">
    <source>
        <dbReference type="EMBL" id="KAK9843731.1"/>
    </source>
</evidence>
<gene>
    <name evidence="12" type="ORF">WJX81_003909</name>
</gene>
<evidence type="ECO:0000256" key="8">
    <source>
        <dbReference type="ARBA" id="ARBA00022676"/>
    </source>
</evidence>
<organism evidence="12 13">
    <name type="scientific">Elliptochloris bilobata</name>
    <dbReference type="NCBI Taxonomy" id="381761"/>
    <lineage>
        <taxon>Eukaryota</taxon>
        <taxon>Viridiplantae</taxon>
        <taxon>Chlorophyta</taxon>
        <taxon>core chlorophytes</taxon>
        <taxon>Trebouxiophyceae</taxon>
        <taxon>Trebouxiophyceae incertae sedis</taxon>
        <taxon>Elliptochloris clade</taxon>
        <taxon>Elliptochloris</taxon>
    </lineage>
</organism>
<evidence type="ECO:0000256" key="2">
    <source>
        <dbReference type="ARBA" id="ARBA00004496"/>
    </source>
</evidence>
<dbReference type="NCBIfam" id="TIGR01090">
    <property type="entry name" value="apt"/>
    <property type="match status" value="1"/>
</dbReference>
<dbReference type="GO" id="GO:0003999">
    <property type="term" value="F:adenine phosphoribosyltransferase activity"/>
    <property type="evidence" value="ECO:0007669"/>
    <property type="project" value="UniProtKB-EC"/>
</dbReference>
<dbReference type="PANTHER" id="PTHR11776:SF7">
    <property type="entry name" value="PHOSPHORIBOSYLTRANSFERASE DOMAIN-CONTAINING PROTEIN"/>
    <property type="match status" value="1"/>
</dbReference>
<keyword evidence="7" id="KW-0963">Cytoplasm</keyword>
<dbReference type="CDD" id="cd06223">
    <property type="entry name" value="PRTases_typeI"/>
    <property type="match status" value="1"/>
</dbReference>
<evidence type="ECO:0000256" key="1">
    <source>
        <dbReference type="ARBA" id="ARBA00000868"/>
    </source>
</evidence>
<accession>A0AAW1SDQ9</accession>
<dbReference type="Gene3D" id="3.40.50.2020">
    <property type="match status" value="1"/>
</dbReference>
<dbReference type="EC" id="2.4.2.7" evidence="6"/>